<reference evidence="2" key="1">
    <citation type="journal article" date="2020" name="Stud. Mycol.">
        <title>101 Dothideomycetes genomes: a test case for predicting lifestyles and emergence of pathogens.</title>
        <authorList>
            <person name="Haridas S."/>
            <person name="Albert R."/>
            <person name="Binder M."/>
            <person name="Bloem J."/>
            <person name="Labutti K."/>
            <person name="Salamov A."/>
            <person name="Andreopoulos B."/>
            <person name="Baker S."/>
            <person name="Barry K."/>
            <person name="Bills G."/>
            <person name="Bluhm B."/>
            <person name="Cannon C."/>
            <person name="Castanera R."/>
            <person name="Culley D."/>
            <person name="Daum C."/>
            <person name="Ezra D."/>
            <person name="Gonzalez J."/>
            <person name="Henrissat B."/>
            <person name="Kuo A."/>
            <person name="Liang C."/>
            <person name="Lipzen A."/>
            <person name="Lutzoni F."/>
            <person name="Magnuson J."/>
            <person name="Mondo S."/>
            <person name="Nolan M."/>
            <person name="Ohm R."/>
            <person name="Pangilinan J."/>
            <person name="Park H.-J."/>
            <person name="Ramirez L."/>
            <person name="Alfaro M."/>
            <person name="Sun H."/>
            <person name="Tritt A."/>
            <person name="Yoshinaga Y."/>
            <person name="Zwiers L.-H."/>
            <person name="Turgeon B."/>
            <person name="Goodwin S."/>
            <person name="Spatafora J."/>
            <person name="Crous P."/>
            <person name="Grigoriev I."/>
        </authorList>
    </citation>
    <scope>NUCLEOTIDE SEQUENCE</scope>
    <source>
        <strain evidence="2">CBS 113979</strain>
    </source>
</reference>
<name>A0A6G1H9F8_9PEZI</name>
<proteinExistence type="predicted"/>
<dbReference type="Proteomes" id="UP000800041">
    <property type="component" value="Unassembled WGS sequence"/>
</dbReference>
<accession>A0A6G1H9F8</accession>
<keyword evidence="3" id="KW-1185">Reference proteome</keyword>
<evidence type="ECO:0000256" key="1">
    <source>
        <dbReference type="SAM" id="MobiDB-lite"/>
    </source>
</evidence>
<gene>
    <name evidence="2" type="ORF">K402DRAFT_390185</name>
</gene>
<protein>
    <submittedName>
        <fullName evidence="2">Uncharacterized protein</fullName>
    </submittedName>
</protein>
<organism evidence="2 3">
    <name type="scientific">Aulographum hederae CBS 113979</name>
    <dbReference type="NCBI Taxonomy" id="1176131"/>
    <lineage>
        <taxon>Eukaryota</taxon>
        <taxon>Fungi</taxon>
        <taxon>Dikarya</taxon>
        <taxon>Ascomycota</taxon>
        <taxon>Pezizomycotina</taxon>
        <taxon>Dothideomycetes</taxon>
        <taxon>Pleosporomycetidae</taxon>
        <taxon>Aulographales</taxon>
        <taxon>Aulographaceae</taxon>
    </lineage>
</organism>
<sequence length="145" mass="16678">MGSEIRSTICPYQGKRPWSYSKQMRQTNPWSIQENTSSNHRKRSHDSPNRYLPRATSNPMGIRYNPKPGHRGNRTGKRRSLGGCDKAPEKIARQTKSSERRKAPDNHNSPPRGGKTNPRPADEKTGGDRAYNEEEITNEHRRERD</sequence>
<feature type="compositionally biased region" description="Basic and acidic residues" evidence="1">
    <location>
        <begin position="120"/>
        <end position="145"/>
    </location>
</feature>
<feature type="compositionally biased region" description="Basic and acidic residues" evidence="1">
    <location>
        <begin position="86"/>
        <end position="105"/>
    </location>
</feature>
<feature type="compositionally biased region" description="Basic residues" evidence="1">
    <location>
        <begin position="68"/>
        <end position="80"/>
    </location>
</feature>
<dbReference type="AlphaFoldDB" id="A0A6G1H9F8"/>
<feature type="region of interest" description="Disordered" evidence="1">
    <location>
        <begin position="1"/>
        <end position="145"/>
    </location>
</feature>
<evidence type="ECO:0000313" key="2">
    <source>
        <dbReference type="EMBL" id="KAF1989856.1"/>
    </source>
</evidence>
<evidence type="ECO:0000313" key="3">
    <source>
        <dbReference type="Proteomes" id="UP000800041"/>
    </source>
</evidence>
<feature type="compositionally biased region" description="Polar residues" evidence="1">
    <location>
        <begin position="20"/>
        <end position="38"/>
    </location>
</feature>
<dbReference type="EMBL" id="ML977143">
    <property type="protein sequence ID" value="KAF1989856.1"/>
    <property type="molecule type" value="Genomic_DNA"/>
</dbReference>